<dbReference type="InterPro" id="IPR005162">
    <property type="entry name" value="Retrotrans_gag_dom"/>
</dbReference>
<feature type="compositionally biased region" description="Basic and acidic residues" evidence="1">
    <location>
        <begin position="326"/>
        <end position="339"/>
    </location>
</feature>
<evidence type="ECO:0000259" key="2">
    <source>
        <dbReference type="Pfam" id="PF03732"/>
    </source>
</evidence>
<gene>
    <name evidence="3" type="ORF">V6N11_022099</name>
</gene>
<evidence type="ECO:0000313" key="3">
    <source>
        <dbReference type="EMBL" id="KAK9037178.1"/>
    </source>
</evidence>
<dbReference type="Proteomes" id="UP001396334">
    <property type="component" value="Unassembled WGS sequence"/>
</dbReference>
<dbReference type="Gene3D" id="2.40.70.10">
    <property type="entry name" value="Acid Proteases"/>
    <property type="match status" value="1"/>
</dbReference>
<name>A0ABR2TJ55_9ROSI</name>
<dbReference type="InterPro" id="IPR032567">
    <property type="entry name" value="RTL1-rel"/>
</dbReference>
<keyword evidence="4" id="KW-1185">Reference proteome</keyword>
<dbReference type="PANTHER" id="PTHR15503">
    <property type="entry name" value="LDOC1 RELATED"/>
    <property type="match status" value="1"/>
</dbReference>
<sequence length="607" mass="68389">MDGKIEGLEKTMEDVQGDIVQMKDFLDPPMGNEVMAENNDGQASASRVEAVLQRYFHFNGIGDEDKLEVAAVCLDGKALNWFQWCEARTPIVTWDVFRVAILHRFTPSQQGNLYEVLLGLQQTRSIAQYREDFELLSATLKDAVDEVLIGIFINGLREEIKAELHLSKLGSLAQIMDQSQRIEEKNWALNQAQLPRNQRVAPPRISPFFSTVESSRSTNTTGSSVRPAPAPFVPLHSTPMTAPWHFYEHKREDDAAMGIESSSKRGGPYKRLSYVEYHEKLKKGFCFRFDEKYSPNHRCNSKQLNLLIVTAQNEDEDIDGLPGEAPRSDTDHLHDPGQQDTEKLLELSLQSIIGFTSKKSLKVWSTILGKKVIVLIDSGASTNFISRSVAEALKLKQTTTTPFVVEVGTGQRVKCMGSCKQVELWIDGLQIIQDYFLFNLGSADVVLGLEWLETLGDIQANFRTLKLKLGRQSLFKYRPGCENKAAAALSRQFQFMAFSVLRTSTLDDISLEIQQDDNLRQITQDLLLAPASRPYYSLKKGCLFFKNRTLVDGSSEVLIKRKDLPDFENTWESYEVISAQFPNFPLEDKVKFVGAGIVRPAIPKVCS</sequence>
<accession>A0ABR2TJ55</accession>
<protein>
    <recommendedName>
        <fullName evidence="2">Retrotransposon gag domain-containing protein</fullName>
    </recommendedName>
</protein>
<dbReference type="Pfam" id="PF08284">
    <property type="entry name" value="RVP_2"/>
    <property type="match status" value="1"/>
</dbReference>
<dbReference type="PANTHER" id="PTHR15503:SF22">
    <property type="entry name" value="TRANSPOSON TY3-I GAG POLYPROTEIN"/>
    <property type="match status" value="1"/>
</dbReference>
<proteinExistence type="predicted"/>
<dbReference type="SUPFAM" id="SSF50630">
    <property type="entry name" value="Acid proteases"/>
    <property type="match status" value="1"/>
</dbReference>
<dbReference type="EMBL" id="JBBPBN010000005">
    <property type="protein sequence ID" value="KAK9037178.1"/>
    <property type="molecule type" value="Genomic_DNA"/>
</dbReference>
<reference evidence="3 4" key="1">
    <citation type="journal article" date="2024" name="G3 (Bethesda)">
        <title>Genome assembly of Hibiscus sabdariffa L. provides insights into metabolisms of medicinal natural products.</title>
        <authorList>
            <person name="Kim T."/>
        </authorList>
    </citation>
    <scope>NUCLEOTIDE SEQUENCE [LARGE SCALE GENOMIC DNA]</scope>
    <source>
        <strain evidence="3">TK-2024</strain>
        <tissue evidence="3">Old leaves</tissue>
    </source>
</reference>
<dbReference type="InterPro" id="IPR021109">
    <property type="entry name" value="Peptidase_aspartic_dom_sf"/>
</dbReference>
<feature type="region of interest" description="Disordered" evidence="1">
    <location>
        <begin position="317"/>
        <end position="339"/>
    </location>
</feature>
<comment type="caution">
    <text evidence="3">The sequence shown here is derived from an EMBL/GenBank/DDBJ whole genome shotgun (WGS) entry which is preliminary data.</text>
</comment>
<evidence type="ECO:0000256" key="1">
    <source>
        <dbReference type="SAM" id="MobiDB-lite"/>
    </source>
</evidence>
<dbReference type="Pfam" id="PF03732">
    <property type="entry name" value="Retrotrans_gag"/>
    <property type="match status" value="1"/>
</dbReference>
<dbReference type="CDD" id="cd00303">
    <property type="entry name" value="retropepsin_like"/>
    <property type="match status" value="1"/>
</dbReference>
<evidence type="ECO:0000313" key="4">
    <source>
        <dbReference type="Proteomes" id="UP001396334"/>
    </source>
</evidence>
<feature type="domain" description="Retrotransposon gag" evidence="2">
    <location>
        <begin position="69"/>
        <end position="158"/>
    </location>
</feature>
<organism evidence="3 4">
    <name type="scientific">Hibiscus sabdariffa</name>
    <name type="common">roselle</name>
    <dbReference type="NCBI Taxonomy" id="183260"/>
    <lineage>
        <taxon>Eukaryota</taxon>
        <taxon>Viridiplantae</taxon>
        <taxon>Streptophyta</taxon>
        <taxon>Embryophyta</taxon>
        <taxon>Tracheophyta</taxon>
        <taxon>Spermatophyta</taxon>
        <taxon>Magnoliopsida</taxon>
        <taxon>eudicotyledons</taxon>
        <taxon>Gunneridae</taxon>
        <taxon>Pentapetalae</taxon>
        <taxon>rosids</taxon>
        <taxon>malvids</taxon>
        <taxon>Malvales</taxon>
        <taxon>Malvaceae</taxon>
        <taxon>Malvoideae</taxon>
        <taxon>Hibiscus</taxon>
    </lineage>
</organism>